<keyword evidence="3" id="KW-1185">Reference proteome</keyword>
<gene>
    <name evidence="2" type="ORF">EHS25_008707</name>
</gene>
<protein>
    <submittedName>
        <fullName evidence="2">Uncharacterized protein</fullName>
    </submittedName>
</protein>
<dbReference type="EMBL" id="RSCD01000006">
    <property type="protein sequence ID" value="RSH92292.1"/>
    <property type="molecule type" value="Genomic_DNA"/>
</dbReference>
<proteinExistence type="predicted"/>
<sequence length="175" mass="19061">MPRAGAPRSSSQDSSSSISDGSQHDDTAKLFAEAEKRIKLEYKRLAGEAVSAAKKDVEDIVERYTHAINVTHKAELNTLYTTLLSSLAEQDALLVPLYAELLKLDKDSHGALETLMHGLDGEVERAGKVGKGCWVTLRNEILEEQKGLEVINLGFGKRPRKSDETLVDSGGQGVE</sequence>
<comment type="caution">
    <text evidence="2">The sequence shown here is derived from an EMBL/GenBank/DDBJ whole genome shotgun (WGS) entry which is preliminary data.</text>
</comment>
<evidence type="ECO:0000313" key="2">
    <source>
        <dbReference type="EMBL" id="RSH92292.1"/>
    </source>
</evidence>
<dbReference type="Proteomes" id="UP000279259">
    <property type="component" value="Unassembled WGS sequence"/>
</dbReference>
<evidence type="ECO:0000256" key="1">
    <source>
        <dbReference type="SAM" id="MobiDB-lite"/>
    </source>
</evidence>
<accession>A0A427YME7</accession>
<reference evidence="2 3" key="1">
    <citation type="submission" date="2018-11" db="EMBL/GenBank/DDBJ databases">
        <title>Genome sequence of Saitozyma podzolica DSM 27192.</title>
        <authorList>
            <person name="Aliyu H."/>
            <person name="Gorte O."/>
            <person name="Ochsenreither K."/>
        </authorList>
    </citation>
    <scope>NUCLEOTIDE SEQUENCE [LARGE SCALE GENOMIC DNA]</scope>
    <source>
        <strain evidence="2 3">DSM 27192</strain>
    </source>
</reference>
<dbReference type="AlphaFoldDB" id="A0A427YME7"/>
<evidence type="ECO:0000313" key="3">
    <source>
        <dbReference type="Proteomes" id="UP000279259"/>
    </source>
</evidence>
<feature type="region of interest" description="Disordered" evidence="1">
    <location>
        <begin position="1"/>
        <end position="26"/>
    </location>
</feature>
<feature type="compositionally biased region" description="Low complexity" evidence="1">
    <location>
        <begin position="9"/>
        <end position="21"/>
    </location>
</feature>
<dbReference type="OrthoDB" id="2592311at2759"/>
<name>A0A427YME7_9TREE</name>
<organism evidence="2 3">
    <name type="scientific">Saitozyma podzolica</name>
    <dbReference type="NCBI Taxonomy" id="1890683"/>
    <lineage>
        <taxon>Eukaryota</taxon>
        <taxon>Fungi</taxon>
        <taxon>Dikarya</taxon>
        <taxon>Basidiomycota</taxon>
        <taxon>Agaricomycotina</taxon>
        <taxon>Tremellomycetes</taxon>
        <taxon>Tremellales</taxon>
        <taxon>Trimorphomycetaceae</taxon>
        <taxon>Saitozyma</taxon>
    </lineage>
</organism>